<evidence type="ECO:0000256" key="8">
    <source>
        <dbReference type="SAM" id="Phobius"/>
    </source>
</evidence>
<comment type="cofactor">
    <cofactor evidence="1">
        <name>Cu(2+)</name>
        <dbReference type="ChEBI" id="CHEBI:29036"/>
    </cofactor>
</comment>
<name>A0A699JX78_TANCI</name>
<dbReference type="EMBL" id="BKCJ010457608">
    <property type="protein sequence ID" value="GFA62604.1"/>
    <property type="molecule type" value="Genomic_DNA"/>
</dbReference>
<reference evidence="10" key="1">
    <citation type="journal article" date="2019" name="Sci. Rep.">
        <title>Draft genome of Tanacetum cinerariifolium, the natural source of mosquito coil.</title>
        <authorList>
            <person name="Yamashiro T."/>
            <person name="Shiraishi A."/>
            <person name="Satake H."/>
            <person name="Nakayama K."/>
        </authorList>
    </citation>
    <scope>NUCLEOTIDE SEQUENCE</scope>
</reference>
<dbReference type="InterPro" id="IPR008922">
    <property type="entry name" value="Di-copper_centre_dom_sf"/>
</dbReference>
<dbReference type="Pfam" id="PF00264">
    <property type="entry name" value="Tyrosinase"/>
    <property type="match status" value="1"/>
</dbReference>
<comment type="caution">
    <text evidence="10">The sequence shown here is derived from an EMBL/GenBank/DDBJ whole genome shotgun (WGS) entry which is preliminary data.</text>
</comment>
<organism evidence="10">
    <name type="scientific">Tanacetum cinerariifolium</name>
    <name type="common">Dalmatian daisy</name>
    <name type="synonym">Chrysanthemum cinerariifolium</name>
    <dbReference type="NCBI Taxonomy" id="118510"/>
    <lineage>
        <taxon>Eukaryota</taxon>
        <taxon>Viridiplantae</taxon>
        <taxon>Streptophyta</taxon>
        <taxon>Embryophyta</taxon>
        <taxon>Tracheophyta</taxon>
        <taxon>Spermatophyta</taxon>
        <taxon>Magnoliopsida</taxon>
        <taxon>eudicotyledons</taxon>
        <taxon>Gunneridae</taxon>
        <taxon>Pentapetalae</taxon>
        <taxon>asterids</taxon>
        <taxon>campanulids</taxon>
        <taxon>Asterales</taxon>
        <taxon>Asteraceae</taxon>
        <taxon>Asteroideae</taxon>
        <taxon>Anthemideae</taxon>
        <taxon>Anthemidinae</taxon>
        <taxon>Tanacetum</taxon>
    </lineage>
</organism>
<comment type="similarity">
    <text evidence="2">Belongs to the tyrosinase family.</text>
</comment>
<dbReference type="GO" id="GO:0004097">
    <property type="term" value="F:catechol oxidase activity"/>
    <property type="evidence" value="ECO:0007669"/>
    <property type="project" value="InterPro"/>
</dbReference>
<dbReference type="Gene3D" id="1.10.1280.10">
    <property type="entry name" value="Di-copper center containing domain from catechol oxidase"/>
    <property type="match status" value="1"/>
</dbReference>
<evidence type="ECO:0000256" key="6">
    <source>
        <dbReference type="ARBA" id="ARBA00023008"/>
    </source>
</evidence>
<evidence type="ECO:0000313" key="10">
    <source>
        <dbReference type="EMBL" id="GFA62604.1"/>
    </source>
</evidence>
<dbReference type="InterPro" id="IPR002227">
    <property type="entry name" value="Tyrosinase_Cu-bd"/>
</dbReference>
<dbReference type="GO" id="GO:0046872">
    <property type="term" value="F:metal ion binding"/>
    <property type="evidence" value="ECO:0007669"/>
    <property type="project" value="UniProtKB-KW"/>
</dbReference>
<dbReference type="PANTHER" id="PTHR11474:SF123">
    <property type="entry name" value="CATECHOL OXIDASE"/>
    <property type="match status" value="1"/>
</dbReference>
<accession>A0A699JX78</accession>
<keyword evidence="4" id="KW-0883">Thioether bond</keyword>
<evidence type="ECO:0000256" key="3">
    <source>
        <dbReference type="ARBA" id="ARBA00022723"/>
    </source>
</evidence>
<keyword evidence="8" id="KW-1133">Transmembrane helix</keyword>
<gene>
    <name evidence="10" type="ORF">Tci_634576</name>
</gene>
<evidence type="ECO:0000256" key="4">
    <source>
        <dbReference type="ARBA" id="ARBA00022784"/>
    </source>
</evidence>
<evidence type="ECO:0000256" key="7">
    <source>
        <dbReference type="ARBA" id="ARBA00023157"/>
    </source>
</evidence>
<keyword evidence="8" id="KW-0812">Transmembrane</keyword>
<feature type="domain" description="Tyrosinase copper-binding" evidence="9">
    <location>
        <begin position="283"/>
        <end position="294"/>
    </location>
</feature>
<evidence type="ECO:0000259" key="9">
    <source>
        <dbReference type="PROSITE" id="PS00498"/>
    </source>
</evidence>
<keyword evidence="6" id="KW-0186">Copper</keyword>
<evidence type="ECO:0000256" key="1">
    <source>
        <dbReference type="ARBA" id="ARBA00001973"/>
    </source>
</evidence>
<dbReference type="InterPro" id="IPR022739">
    <property type="entry name" value="Polyphenol_oxidase_cen"/>
</dbReference>
<dbReference type="SUPFAM" id="SSF48056">
    <property type="entry name" value="Di-copper centre-containing domain"/>
    <property type="match status" value="1"/>
</dbReference>
<dbReference type="AlphaFoldDB" id="A0A699JX78"/>
<feature type="transmembrane region" description="Helical" evidence="8">
    <location>
        <begin position="18"/>
        <end position="39"/>
    </location>
</feature>
<evidence type="ECO:0000256" key="2">
    <source>
        <dbReference type="ARBA" id="ARBA00009928"/>
    </source>
</evidence>
<proteinExistence type="inferred from homology"/>
<dbReference type="InterPro" id="IPR022740">
    <property type="entry name" value="Polyphenol_oxidase_C"/>
</dbReference>
<sequence length="486" mass="55365">MGLGHVSRPGIGGRGSRWFIFLGTFVTRCFMAIGTPIWITDNFEALVFGLGGIYGVTNLASVQSALAFLMTAPDDIRNCFDATDVVDPKHSLRGVQCCPKLLEPYYKPKDYVFPHFRKIRVRPAAQRVTKKYIKDYEKAIKIMKGFLMMIHTVGTNKLRSIARKLLKDETFALPYWNWDHPTGMMISAMYEAAMGKKKDPRNNHLFDAYRNMIDLASNSFFSDDPSPPNPYPLTSEPEVLAHGHEPKAGCIENPVHNVVHNWTGNPRLPMGEDMGDFYSAGYDPIFFAHHANVDRMWTIWKDLDPKNKEPNSDDWLNASYVFYDENNELVRVYNKDSVDTIRMGYKFENTPIPWKDYKSSPRHTKEKKLDLAANSVRIEKSVEDMEFPVKLDKVVKVYVKRPVKKRSNEDKENAKEIEFAGSFTEVAHHHGGKMFATSRAVFGITQLLEDLEAEDDDDVLVSLVPRTGADDVTISEIKIELVPIND</sequence>
<protein>
    <recommendedName>
        <fullName evidence="9">Tyrosinase copper-binding domain-containing protein</fullName>
    </recommendedName>
</protein>
<keyword evidence="3" id="KW-0479">Metal-binding</keyword>
<dbReference type="InterPro" id="IPR050316">
    <property type="entry name" value="Tyrosinase/Hemocyanin"/>
</dbReference>
<evidence type="ECO:0000256" key="5">
    <source>
        <dbReference type="ARBA" id="ARBA00023002"/>
    </source>
</evidence>
<dbReference type="PROSITE" id="PS00498">
    <property type="entry name" value="TYROSINASE_2"/>
    <property type="match status" value="1"/>
</dbReference>
<dbReference type="Pfam" id="PF12143">
    <property type="entry name" value="PPO1_KFDV"/>
    <property type="match status" value="1"/>
</dbReference>
<dbReference type="PANTHER" id="PTHR11474">
    <property type="entry name" value="TYROSINASE FAMILY MEMBER"/>
    <property type="match status" value="1"/>
</dbReference>
<keyword evidence="5" id="KW-0560">Oxidoreductase</keyword>
<keyword evidence="8" id="KW-0472">Membrane</keyword>
<dbReference type="PRINTS" id="PR00092">
    <property type="entry name" value="TYROSINASE"/>
</dbReference>
<feature type="transmembrane region" description="Helical" evidence="8">
    <location>
        <begin position="45"/>
        <end position="69"/>
    </location>
</feature>
<keyword evidence="7" id="KW-1015">Disulfide bond</keyword>
<dbReference type="Pfam" id="PF12142">
    <property type="entry name" value="PPO1_DWL"/>
    <property type="match status" value="1"/>
</dbReference>